<reference evidence="3 4" key="1">
    <citation type="submission" date="2019-03" db="EMBL/GenBank/DDBJ databases">
        <title>Rhodosporidium diobovatum UCD-FST 08-225 genome sequencing, assembly, and annotation.</title>
        <authorList>
            <person name="Fakankun I.U."/>
            <person name="Fristensky B."/>
            <person name="Levin D.B."/>
        </authorList>
    </citation>
    <scope>NUCLEOTIDE SEQUENCE [LARGE SCALE GENOMIC DNA]</scope>
    <source>
        <strain evidence="3 4">UCD-FST 08-225</strain>
    </source>
</reference>
<accession>A0A5C5G462</accession>
<dbReference type="OrthoDB" id="266663at2759"/>
<dbReference type="Proteomes" id="UP000311382">
    <property type="component" value="Unassembled WGS sequence"/>
</dbReference>
<feature type="compositionally biased region" description="Low complexity" evidence="1">
    <location>
        <begin position="210"/>
        <end position="228"/>
    </location>
</feature>
<comment type="caution">
    <text evidence="3">The sequence shown here is derived from an EMBL/GenBank/DDBJ whole genome shotgun (WGS) entry which is preliminary data.</text>
</comment>
<dbReference type="InterPro" id="IPR050561">
    <property type="entry name" value="PTP"/>
</dbReference>
<evidence type="ECO:0000256" key="1">
    <source>
        <dbReference type="SAM" id="MobiDB-lite"/>
    </source>
</evidence>
<dbReference type="SUPFAM" id="SSF52799">
    <property type="entry name" value="(Phosphotyrosine protein) phosphatases II"/>
    <property type="match status" value="1"/>
</dbReference>
<feature type="compositionally biased region" description="Polar residues" evidence="1">
    <location>
        <begin position="192"/>
        <end position="201"/>
    </location>
</feature>
<dbReference type="PROSITE" id="PS50056">
    <property type="entry name" value="TYR_PHOSPHATASE_2"/>
    <property type="match status" value="1"/>
</dbReference>
<proteinExistence type="predicted"/>
<dbReference type="Pfam" id="PF22785">
    <property type="entry name" value="Tc-R-P"/>
    <property type="match status" value="1"/>
</dbReference>
<dbReference type="AlphaFoldDB" id="A0A5C5G462"/>
<keyword evidence="4" id="KW-1185">Reference proteome</keyword>
<name>A0A5C5G462_9BASI</name>
<organism evidence="3 4">
    <name type="scientific">Rhodotorula diobovata</name>
    <dbReference type="NCBI Taxonomy" id="5288"/>
    <lineage>
        <taxon>Eukaryota</taxon>
        <taxon>Fungi</taxon>
        <taxon>Dikarya</taxon>
        <taxon>Basidiomycota</taxon>
        <taxon>Pucciniomycotina</taxon>
        <taxon>Microbotryomycetes</taxon>
        <taxon>Sporidiobolales</taxon>
        <taxon>Sporidiobolaceae</taxon>
        <taxon>Rhodotorula</taxon>
    </lineage>
</organism>
<sequence>MPTVATPLASPTKRSYRASPNSSPDLSNDRPSESSSPRVLRAKVSIDRATLLEGPLLPSRAMSSGERRINGDEVDTTPSTPPEAPLEPLVGLGVSGAKEAVKAVEGGVDGGRRPSPQVLAAERQIAELENLPQDVQVTLSKLCSQHWTSQYNALKRSLAAAASGSAAGLPHSGISQPSPPPPTYTLPSFHPSTSRSCTSRVAPNRPLSCPPSVASMSSASPSTPLSEPGAVAAPTSLTPSLANFGFNLTAGTPLTTSTPSSVTPSNEVTGLLADLVQGEPIAVQQHGSSVLVTGVPAAAFEQRPAVPVMPRMEPPSPAIPGLLPGMQVVNGVAVKTSVSHPINISPLVPPELLEYLSTELCGSCSGSSSSSSDHALPDAPFVLRPSVATDLLSVTAAYVAAPSTLPKPTVAPRPLGNFVLSSCPGKKVRMNGEPKQGGRGAICRDVSLDLQRARDEHNVRLVVCCLDDDELAYLGVPWSEYSAALDALGMDVVRLPMVEGFAPSGPQELDAVLSRIVRRYTLRGASVLAHCRGGIGRAGLVASAWMVKMGLVAGPRDGEDGAGLWEGEEPLRIVERVVELVRRRRSIKAIETPHQVHFLLSYIEYLQRHAQIMTADDLARDSDDGLCA</sequence>
<dbReference type="Gene3D" id="3.90.190.10">
    <property type="entry name" value="Protein tyrosine phosphatase superfamily"/>
    <property type="match status" value="1"/>
</dbReference>
<dbReference type="EMBL" id="SOZI01000013">
    <property type="protein sequence ID" value="TNY23259.1"/>
    <property type="molecule type" value="Genomic_DNA"/>
</dbReference>
<dbReference type="STRING" id="5288.A0A5C5G462"/>
<protein>
    <recommendedName>
        <fullName evidence="2">Tyrosine specific protein phosphatases domain-containing protein</fullName>
    </recommendedName>
</protein>
<gene>
    <name evidence="3" type="ORF">DMC30DRAFT_414300</name>
</gene>
<feature type="compositionally biased region" description="Low complexity" evidence="1">
    <location>
        <begin position="166"/>
        <end position="176"/>
    </location>
</feature>
<feature type="region of interest" description="Disordered" evidence="1">
    <location>
        <begin position="1"/>
        <end position="89"/>
    </location>
</feature>
<feature type="domain" description="Tyrosine specific protein phosphatases" evidence="2">
    <location>
        <begin position="507"/>
        <end position="585"/>
    </location>
</feature>
<evidence type="ECO:0000259" key="2">
    <source>
        <dbReference type="PROSITE" id="PS50056"/>
    </source>
</evidence>
<dbReference type="InterPro" id="IPR029021">
    <property type="entry name" value="Prot-tyrosine_phosphatase-like"/>
</dbReference>
<dbReference type="InterPro" id="IPR000387">
    <property type="entry name" value="Tyr_Pase_dom"/>
</dbReference>
<feature type="region of interest" description="Disordered" evidence="1">
    <location>
        <begin position="166"/>
        <end position="232"/>
    </location>
</feature>
<evidence type="ECO:0000313" key="4">
    <source>
        <dbReference type="Proteomes" id="UP000311382"/>
    </source>
</evidence>
<dbReference type="PANTHER" id="PTHR23339">
    <property type="entry name" value="TYROSINE SPECIFIC PROTEIN PHOSPHATASE AND DUAL SPECIFICITY PROTEIN PHOSPHATASE"/>
    <property type="match status" value="1"/>
</dbReference>
<evidence type="ECO:0000313" key="3">
    <source>
        <dbReference type="EMBL" id="TNY23259.1"/>
    </source>
</evidence>